<gene>
    <name evidence="1" type="ORF">KGMB02408_36790</name>
</gene>
<dbReference type="Proteomes" id="UP000288079">
    <property type="component" value="Unassembled WGS sequence"/>
</dbReference>
<protein>
    <recommendedName>
        <fullName evidence="3">Transposase DDE domain-containing protein</fullName>
    </recommendedName>
</protein>
<evidence type="ECO:0008006" key="3">
    <source>
        <dbReference type="Google" id="ProtNLM"/>
    </source>
</evidence>
<sequence>MEYYNKRGGAERVLDDMNNGFGWKRLPKSFMAENTVFLLLTALIRNFYRHLISDANMKSFGLKRTSRIKTFVFKYVSVPAKWIKTARQHILNIYTSNDAYMMAFKFDFG</sequence>
<reference evidence="1 2" key="1">
    <citation type="submission" date="2018-10" db="EMBL/GenBank/DDBJ databases">
        <title>Draft Genome Sequence of Bacteroides sp. KCTC 15687.</title>
        <authorList>
            <person name="Yu S.Y."/>
            <person name="Kim J.S."/>
            <person name="Oh B.S."/>
            <person name="Park S.H."/>
            <person name="Kang S.W."/>
            <person name="Park J.E."/>
            <person name="Choi S.H."/>
            <person name="Han K.I."/>
            <person name="Lee K.C."/>
            <person name="Eom M.K."/>
            <person name="Suh M.K."/>
            <person name="Lee D.H."/>
            <person name="Yoon H."/>
            <person name="Kim B."/>
            <person name="Yang S.J."/>
            <person name="Lee J.S."/>
            <person name="Lee J.H."/>
        </authorList>
    </citation>
    <scope>NUCLEOTIDE SEQUENCE [LARGE SCALE GENOMIC DNA]</scope>
    <source>
        <strain evidence="1 2">KCTC 15687</strain>
    </source>
</reference>
<evidence type="ECO:0000313" key="2">
    <source>
        <dbReference type="Proteomes" id="UP000288079"/>
    </source>
</evidence>
<keyword evidence="2" id="KW-1185">Reference proteome</keyword>
<dbReference type="AlphaFoldDB" id="A0A401LZ54"/>
<organism evidence="1 2">
    <name type="scientific">Bacteroides faecalis</name>
    <dbReference type="NCBI Taxonomy" id="2447885"/>
    <lineage>
        <taxon>Bacteria</taxon>
        <taxon>Pseudomonadati</taxon>
        <taxon>Bacteroidota</taxon>
        <taxon>Bacteroidia</taxon>
        <taxon>Bacteroidales</taxon>
        <taxon>Bacteroidaceae</taxon>
        <taxon>Bacteroides</taxon>
    </lineage>
</organism>
<name>A0A401LZ54_9BACE</name>
<comment type="caution">
    <text evidence="1">The sequence shown here is derived from an EMBL/GenBank/DDBJ whole genome shotgun (WGS) entry which is preliminary data.</text>
</comment>
<dbReference type="EMBL" id="BHWB01000014">
    <property type="protein sequence ID" value="GCB36734.1"/>
    <property type="molecule type" value="Genomic_DNA"/>
</dbReference>
<proteinExistence type="predicted"/>
<evidence type="ECO:0000313" key="1">
    <source>
        <dbReference type="EMBL" id="GCB36734.1"/>
    </source>
</evidence>
<accession>A0A401LZ54</accession>